<dbReference type="InParanoid" id="E3K489"/>
<keyword evidence="2" id="KW-1185">Reference proteome</keyword>
<organism evidence="1 2">
    <name type="scientific">Puccinia graminis f. sp. tritici (strain CRL 75-36-700-3 / race SCCL)</name>
    <name type="common">Black stem rust fungus</name>
    <dbReference type="NCBI Taxonomy" id="418459"/>
    <lineage>
        <taxon>Eukaryota</taxon>
        <taxon>Fungi</taxon>
        <taxon>Dikarya</taxon>
        <taxon>Basidiomycota</taxon>
        <taxon>Pucciniomycotina</taxon>
        <taxon>Pucciniomycetes</taxon>
        <taxon>Pucciniales</taxon>
        <taxon>Pucciniaceae</taxon>
        <taxon>Puccinia</taxon>
    </lineage>
</organism>
<dbReference type="OrthoDB" id="2442555at2759"/>
<proteinExistence type="predicted"/>
<protein>
    <submittedName>
        <fullName evidence="1">Uncharacterized protein</fullName>
    </submittedName>
</protein>
<dbReference type="Proteomes" id="UP000008783">
    <property type="component" value="Unassembled WGS sequence"/>
</dbReference>
<sequence length="182" mass="20373">MKSAGYLAVSFLVNCLADGFSFTKRLDVSLRIPKRMKPVAAQLVSPMRNSEPGLFLNEVQERLYDSTGVLLSVEGVHQNLVERLSITLKKPDTKSCCKLLFAKYVFVENMEFYPADFLVFTNESSFCNNDLLRSYASSKRGTPAARFFKNNNAAQLSMLPAITIDGLVALTKTFETYTGPRF</sequence>
<accession>E3K489</accession>
<reference evidence="2" key="2">
    <citation type="journal article" date="2011" name="Proc. Natl. Acad. Sci. U.S.A.">
        <title>Obligate biotrophy features unraveled by the genomic analysis of rust fungi.</title>
        <authorList>
            <person name="Duplessis S."/>
            <person name="Cuomo C.A."/>
            <person name="Lin Y.-C."/>
            <person name="Aerts A."/>
            <person name="Tisserant E."/>
            <person name="Veneault-Fourrey C."/>
            <person name="Joly D.L."/>
            <person name="Hacquard S."/>
            <person name="Amselem J."/>
            <person name="Cantarel B.L."/>
            <person name="Chiu R."/>
            <person name="Coutinho P.M."/>
            <person name="Feau N."/>
            <person name="Field M."/>
            <person name="Frey P."/>
            <person name="Gelhaye E."/>
            <person name="Goldberg J."/>
            <person name="Grabherr M.G."/>
            <person name="Kodira C.D."/>
            <person name="Kohler A."/>
            <person name="Kuees U."/>
            <person name="Lindquist E.A."/>
            <person name="Lucas S.M."/>
            <person name="Mago R."/>
            <person name="Mauceli E."/>
            <person name="Morin E."/>
            <person name="Murat C."/>
            <person name="Pangilinan J.L."/>
            <person name="Park R."/>
            <person name="Pearson M."/>
            <person name="Quesneville H."/>
            <person name="Rouhier N."/>
            <person name="Sakthikumar S."/>
            <person name="Salamov A.A."/>
            <person name="Schmutz J."/>
            <person name="Selles B."/>
            <person name="Shapiro H."/>
            <person name="Tanguay P."/>
            <person name="Tuskan G.A."/>
            <person name="Henrissat B."/>
            <person name="Van de Peer Y."/>
            <person name="Rouze P."/>
            <person name="Ellis J.G."/>
            <person name="Dodds P.N."/>
            <person name="Schein J.E."/>
            <person name="Zhong S."/>
            <person name="Hamelin R.C."/>
            <person name="Grigoriev I.V."/>
            <person name="Szabo L.J."/>
            <person name="Martin F."/>
        </authorList>
    </citation>
    <scope>NUCLEOTIDE SEQUENCE [LARGE SCALE GENOMIC DNA]</scope>
    <source>
        <strain evidence="2">CRL 75-36-700-3 / race SCCL</strain>
    </source>
</reference>
<dbReference type="KEGG" id="pgr:PGTG_05420"/>
<dbReference type="PANTHER" id="PTHR48472">
    <property type="entry name" value="TC1-LIKE TRANSPOSASE DDE DOMAIN-CONTAINING PROTEIN"/>
    <property type="match status" value="1"/>
</dbReference>
<dbReference type="AlphaFoldDB" id="E3K489"/>
<evidence type="ECO:0000313" key="1">
    <source>
        <dbReference type="EMBL" id="EFP79099.1"/>
    </source>
</evidence>
<dbReference type="VEuPathDB" id="FungiDB:PGTG_05420"/>
<evidence type="ECO:0000313" key="2">
    <source>
        <dbReference type="Proteomes" id="UP000008783"/>
    </source>
</evidence>
<dbReference type="PANTHER" id="PTHR48472:SF1">
    <property type="entry name" value="TC1-LIKE TRANSPOSASE DDE DOMAIN-CONTAINING PROTEIN"/>
    <property type="match status" value="1"/>
</dbReference>
<dbReference type="RefSeq" id="XP_003323518.1">
    <property type="nucleotide sequence ID" value="XM_003323470.1"/>
</dbReference>
<reference key="1">
    <citation type="submission" date="2007-01" db="EMBL/GenBank/DDBJ databases">
        <title>The Genome Sequence of Puccinia graminis f. sp. tritici Strain CRL 75-36-700-3.</title>
        <authorList>
            <consortium name="The Broad Institute Genome Sequencing Platform"/>
            <person name="Birren B."/>
            <person name="Lander E."/>
            <person name="Galagan J."/>
            <person name="Nusbaum C."/>
            <person name="Devon K."/>
            <person name="Cuomo C."/>
            <person name="Jaffe D."/>
            <person name="Butler J."/>
            <person name="Alvarez P."/>
            <person name="Gnerre S."/>
            <person name="Grabherr M."/>
            <person name="Mauceli E."/>
            <person name="Brockman W."/>
            <person name="Young S."/>
            <person name="LaButti K."/>
            <person name="Sykes S."/>
            <person name="DeCaprio D."/>
            <person name="Crawford M."/>
            <person name="Koehrsen M."/>
            <person name="Engels R."/>
            <person name="Montgomery P."/>
            <person name="Pearson M."/>
            <person name="Howarth C."/>
            <person name="Larson L."/>
            <person name="White J."/>
            <person name="Zeng Q."/>
            <person name="Kodira C."/>
            <person name="Yandava C."/>
            <person name="Alvarado L."/>
            <person name="O'Leary S."/>
            <person name="Szabo L."/>
            <person name="Dean R."/>
            <person name="Schein J."/>
        </authorList>
    </citation>
    <scope>NUCLEOTIDE SEQUENCE</scope>
    <source>
        <strain>CRL 75-36-700-3</strain>
    </source>
</reference>
<gene>
    <name evidence="1" type="ORF">PGTG_05420</name>
</gene>
<dbReference type="HOGENOM" id="CLU_1482695_0_0_1"/>
<dbReference type="EMBL" id="DS178272">
    <property type="protein sequence ID" value="EFP79099.1"/>
    <property type="molecule type" value="Genomic_DNA"/>
</dbReference>
<dbReference type="GeneID" id="10530922"/>
<name>E3K489_PUCGT</name>